<evidence type="ECO:0000259" key="3">
    <source>
        <dbReference type="Pfam" id="PF14285"/>
    </source>
</evidence>
<dbReference type="Pfam" id="PF14285">
    <property type="entry name" value="DUF4367"/>
    <property type="match status" value="1"/>
</dbReference>
<evidence type="ECO:0000313" key="4">
    <source>
        <dbReference type="EMBL" id="MBM6738453.1"/>
    </source>
</evidence>
<gene>
    <name evidence="4" type="ORF">H7U36_10145</name>
</gene>
<name>A0ABS2E9Y8_9FIRM</name>
<dbReference type="EMBL" id="JACLYY010000009">
    <property type="protein sequence ID" value="MBM6738453.1"/>
    <property type="molecule type" value="Genomic_DNA"/>
</dbReference>
<comment type="caution">
    <text evidence="4">The sequence shown here is derived from an EMBL/GenBank/DDBJ whole genome shotgun (WGS) entry which is preliminary data.</text>
</comment>
<evidence type="ECO:0000256" key="1">
    <source>
        <dbReference type="SAM" id="MobiDB-lite"/>
    </source>
</evidence>
<dbReference type="InterPro" id="IPR025377">
    <property type="entry name" value="DUF4367"/>
</dbReference>
<feature type="domain" description="DUF4367" evidence="3">
    <location>
        <begin position="193"/>
        <end position="300"/>
    </location>
</feature>
<protein>
    <submittedName>
        <fullName evidence="4">DUF4367 domain-containing protein</fullName>
    </submittedName>
</protein>
<sequence>MREYSNNEQSCEEQREEEQFKALLEKQMRREAEQIEEELENNPEIAGLSPDDSAKEKLYEKIEEYERQQAVRRLSPEDQEALRLGRQIQKEKALERKNTVDSKSGSRHGKKRFFKRLAGVAAVFVIVAAVGITGVGGPARVMEVLQQVVGSREMTKVNSDEEDLLDSGENQEERIYQEIKNAFAIDPVRIIKLLPEMEFLDAQIDTDLQVVNMFFEKDGDIISYIMNFSQEDIAWGADIEDIFIHEYKYPLNMVEVTIQEYEIKETGKKKYSASFDYQDVHYQLTGIMEKGEIEEILNNLYFF</sequence>
<evidence type="ECO:0000313" key="5">
    <source>
        <dbReference type="Proteomes" id="UP000716906"/>
    </source>
</evidence>
<keyword evidence="2" id="KW-0472">Membrane</keyword>
<evidence type="ECO:0000256" key="2">
    <source>
        <dbReference type="SAM" id="Phobius"/>
    </source>
</evidence>
<accession>A0ABS2E9Y8</accession>
<feature type="region of interest" description="Disordered" evidence="1">
    <location>
        <begin position="34"/>
        <end position="53"/>
    </location>
</feature>
<reference evidence="4 5" key="1">
    <citation type="journal article" date="2021" name="Sci. Rep.">
        <title>The distribution of antibiotic resistance genes in chicken gut microbiota commensals.</title>
        <authorList>
            <person name="Juricova H."/>
            <person name="Matiasovicova J."/>
            <person name="Kubasova T."/>
            <person name="Cejkova D."/>
            <person name="Rychlik I."/>
        </authorList>
    </citation>
    <scope>NUCLEOTIDE SEQUENCE [LARGE SCALE GENOMIC DNA]</scope>
    <source>
        <strain evidence="4 5">An773</strain>
    </source>
</reference>
<proteinExistence type="predicted"/>
<feature type="transmembrane region" description="Helical" evidence="2">
    <location>
        <begin position="117"/>
        <end position="137"/>
    </location>
</feature>
<dbReference type="RefSeq" id="WP_205156095.1">
    <property type="nucleotide sequence ID" value="NZ_JACLYY010000009.1"/>
</dbReference>
<keyword evidence="2" id="KW-1133">Transmembrane helix</keyword>
<keyword evidence="5" id="KW-1185">Reference proteome</keyword>
<organism evidence="4 5">
    <name type="scientific">Faecalicatena fissicatena</name>
    <dbReference type="NCBI Taxonomy" id="290055"/>
    <lineage>
        <taxon>Bacteria</taxon>
        <taxon>Bacillati</taxon>
        <taxon>Bacillota</taxon>
        <taxon>Clostridia</taxon>
        <taxon>Lachnospirales</taxon>
        <taxon>Lachnospiraceae</taxon>
        <taxon>Faecalicatena</taxon>
    </lineage>
</organism>
<keyword evidence="2" id="KW-0812">Transmembrane</keyword>
<dbReference type="Proteomes" id="UP000716906">
    <property type="component" value="Unassembled WGS sequence"/>
</dbReference>